<name>A0AA47FF38_STRMC</name>
<evidence type="ECO:0000313" key="1">
    <source>
        <dbReference type="EMBL" id="WAK63927.1"/>
    </source>
</evidence>
<dbReference type="RefSeq" id="WP_269441558.1">
    <property type="nucleotide sequence ID" value="NZ_CP113440.1"/>
</dbReference>
<reference evidence="1" key="2">
    <citation type="submission" date="2022-11" db="EMBL/GenBank/DDBJ databases">
        <authorList>
            <person name="Johnson J.D."/>
        </authorList>
    </citation>
    <scope>NUCLEOTIDE SEQUENCE</scope>
    <source>
        <strain evidence="1">E37</strain>
    </source>
</reference>
<organism evidence="1 2">
    <name type="scientific">Streptococcus macedonicus</name>
    <name type="common">Streptococcus gallolyticus macedonicus</name>
    <dbReference type="NCBI Taxonomy" id="59310"/>
    <lineage>
        <taxon>Bacteria</taxon>
        <taxon>Bacillati</taxon>
        <taxon>Bacillota</taxon>
        <taxon>Bacilli</taxon>
        <taxon>Lactobacillales</taxon>
        <taxon>Streptococcaceae</taxon>
        <taxon>Streptococcus</taxon>
    </lineage>
</organism>
<dbReference type="EMBL" id="CP113440">
    <property type="protein sequence ID" value="WAK63927.1"/>
    <property type="molecule type" value="Genomic_DNA"/>
</dbReference>
<accession>A0AA47FF38</accession>
<gene>
    <name evidence="1" type="ORF">OQG81_03455</name>
</gene>
<protein>
    <submittedName>
        <fullName evidence="1">Uncharacterized protein</fullName>
    </submittedName>
</protein>
<dbReference type="Proteomes" id="UP001156410">
    <property type="component" value="Chromosome"/>
</dbReference>
<sequence length="85" mass="9819">MIGRLPYDAAYYGKTYKVLVNDNLYQVYSYDKNTNARSASTNEEITDTHGNDIDGSTTFDKNVVFHLNTDYTPYTDVTSFNRCYF</sequence>
<dbReference type="AlphaFoldDB" id="A0AA47FF38"/>
<reference evidence="1" key="1">
    <citation type="submission" date="2022-11" db="EMBL/GenBank/DDBJ databases">
        <title>Streptococcus macedonicus and Acinetobacter baumannii: co-inhabitants of the cheese production environment.</title>
        <authorList>
            <person name="Johnson J."/>
        </authorList>
    </citation>
    <scope>NUCLEOTIDE SEQUENCE</scope>
    <source>
        <strain evidence="1">E37</strain>
    </source>
</reference>
<evidence type="ECO:0000313" key="2">
    <source>
        <dbReference type="Proteomes" id="UP001156410"/>
    </source>
</evidence>
<proteinExistence type="predicted"/>